<evidence type="ECO:0000256" key="2">
    <source>
        <dbReference type="ARBA" id="ARBA00022801"/>
    </source>
</evidence>
<dbReference type="GO" id="GO:0008234">
    <property type="term" value="F:cysteine-type peptidase activity"/>
    <property type="evidence" value="ECO:0007669"/>
    <property type="project" value="InterPro"/>
</dbReference>
<dbReference type="Proteomes" id="UP000689195">
    <property type="component" value="Unassembled WGS sequence"/>
</dbReference>
<dbReference type="InterPro" id="IPR003653">
    <property type="entry name" value="Peptidase_C48_C"/>
</dbReference>
<proteinExistence type="predicted"/>
<dbReference type="OrthoDB" id="302670at2759"/>
<evidence type="ECO:0000313" key="4">
    <source>
        <dbReference type="EMBL" id="CAD8189463.1"/>
    </source>
</evidence>
<keyword evidence="1" id="KW-0645">Protease</keyword>
<evidence type="ECO:0000259" key="3">
    <source>
        <dbReference type="PROSITE" id="PS50600"/>
    </source>
</evidence>
<reference evidence="4" key="1">
    <citation type="submission" date="2021-01" db="EMBL/GenBank/DDBJ databases">
        <authorList>
            <consortium name="Genoscope - CEA"/>
            <person name="William W."/>
        </authorList>
    </citation>
    <scope>NUCLEOTIDE SEQUENCE</scope>
</reference>
<sequence>MQQLRQPIINKTLNIACEQLQIRSNYQVIFHYPNINTQKDNQCVDEYQEIINLTHQFNKLSEKLFWGNQSDTIDIIIFNQQIDDNPKQAFKMLGMNHVISYYHNVKMFFPEYFLNHIKMVLISPKNNIIYDFKNKKIISTFNSPYIKNFLSIFIKEQNIKDQFEVENVNDLFLNQFIKISIKKLFQNQKHQKSVCKIVDDKQTIIWPIDSKGINYYLCFEPNFIIYYGQLNENYQKHGRGIFFQTIWNDCNPNYTILQGNFQNGKKNGIMLKFSSRSQNLFQGHEYKDDEFKKQVDLDDNGKIKVVEIVKPNEIQDKPTQTAPKRRIIIMEEGVIINTNTQQVQQKKINSDIFVKYNQQFNSNDEKILSSSKQWLNSSMIDGYVLALQKQQMEQVFQSDDPIKNLNTFVIDSTYFTSAAIDYKLVTSLRTLCYEFKGITIFDVYQNIAVVVNQKNSHWFLVLVKREQQQELYQMKFHILDSMSGYPKKYYDTCQKIFDLMTFHLELGDNYRFDYQNNIIVEDVQQQNDGSSCGDHTCYFLYQIFNGKNQKEKNRQQVGEMRGMIYKLIFG</sequence>
<evidence type="ECO:0000313" key="5">
    <source>
        <dbReference type="Proteomes" id="UP000689195"/>
    </source>
</evidence>
<comment type="caution">
    <text evidence="4">The sequence shown here is derived from an EMBL/GenBank/DDBJ whole genome shotgun (WGS) entry which is preliminary data.</text>
</comment>
<keyword evidence="5" id="KW-1185">Reference proteome</keyword>
<gene>
    <name evidence="4" type="ORF">PPENT_87.1.T0940038</name>
</gene>
<dbReference type="GO" id="GO:0006508">
    <property type="term" value="P:proteolysis"/>
    <property type="evidence" value="ECO:0007669"/>
    <property type="project" value="UniProtKB-KW"/>
</dbReference>
<keyword evidence="2" id="KW-0378">Hydrolase</keyword>
<organism evidence="4 5">
    <name type="scientific">Paramecium pentaurelia</name>
    <dbReference type="NCBI Taxonomy" id="43138"/>
    <lineage>
        <taxon>Eukaryota</taxon>
        <taxon>Sar</taxon>
        <taxon>Alveolata</taxon>
        <taxon>Ciliophora</taxon>
        <taxon>Intramacronucleata</taxon>
        <taxon>Oligohymenophorea</taxon>
        <taxon>Peniculida</taxon>
        <taxon>Parameciidae</taxon>
        <taxon>Paramecium</taxon>
    </lineage>
</organism>
<dbReference type="PROSITE" id="PS50600">
    <property type="entry name" value="ULP_PROTEASE"/>
    <property type="match status" value="1"/>
</dbReference>
<dbReference type="AlphaFoldDB" id="A0A8S1WJ49"/>
<dbReference type="EMBL" id="CAJJDO010000094">
    <property type="protein sequence ID" value="CAD8189463.1"/>
    <property type="molecule type" value="Genomic_DNA"/>
</dbReference>
<accession>A0A8S1WJ49</accession>
<protein>
    <recommendedName>
        <fullName evidence="3">Ubiquitin-like protease family profile domain-containing protein</fullName>
    </recommendedName>
</protein>
<evidence type="ECO:0000256" key="1">
    <source>
        <dbReference type="ARBA" id="ARBA00022670"/>
    </source>
</evidence>
<name>A0A8S1WJ49_9CILI</name>
<feature type="domain" description="Ubiquitin-like protease family profile" evidence="3">
    <location>
        <begin position="358"/>
        <end position="543"/>
    </location>
</feature>